<evidence type="ECO:0000313" key="9">
    <source>
        <dbReference type="Proteomes" id="UP001300383"/>
    </source>
</evidence>
<evidence type="ECO:0000313" key="8">
    <source>
        <dbReference type="EMBL" id="MDI9242677.1"/>
    </source>
</evidence>
<keyword evidence="9" id="KW-1185">Reference proteome</keyword>
<dbReference type="GO" id="GO:0004111">
    <property type="term" value="F:creatine kinase activity"/>
    <property type="evidence" value="ECO:0007669"/>
    <property type="project" value="InterPro"/>
</dbReference>
<feature type="binding site" evidence="5">
    <location>
        <begin position="169"/>
        <end position="173"/>
    </location>
    <ligand>
        <name>ATP</name>
        <dbReference type="ChEBI" id="CHEBI:30616"/>
    </ligand>
</feature>
<dbReference type="PANTHER" id="PTHR11547">
    <property type="entry name" value="ARGININE OR CREATINE KINASE"/>
    <property type="match status" value="1"/>
</dbReference>
<evidence type="ECO:0000256" key="2">
    <source>
        <dbReference type="ARBA" id="ARBA00022741"/>
    </source>
</evidence>
<evidence type="ECO:0000256" key="3">
    <source>
        <dbReference type="ARBA" id="ARBA00022777"/>
    </source>
</evidence>
<dbReference type="GO" id="GO:0005615">
    <property type="term" value="C:extracellular space"/>
    <property type="evidence" value="ECO:0007669"/>
    <property type="project" value="TreeGrafter"/>
</dbReference>
<sequence length="345" mass="38899">MSMLKWYQDTENQHDVFLASRIRLVRNLEHYPFPEKLSEEDSKELVGKLENGLQGIGEADGRSFLTVPLSSLDGVEKDALRERRAINGAGAEKKGSQSLLLSEDEAVSITLAGEDHLRIQCMSGRAELGKLWEEAGRLDDYVNERFDYAFHEKYGYLTAYPTNVGTGLRAAVTLHLPMLSAGKQFTKLVNEISRFGVTVRGIYGEGNENFGALYEVSNQKTLGVTEEEIIALVKQMADRLAASERKIKSLTLRNHRLDMEDEVYKSYGVLRYAKKLSLKEAMTYLSQVRAGEMEGLVQFKEPVNIYGLMMEIQPANMQCIAPEEDKNDLKKARASYIRKCLPELV</sequence>
<name>A0AAP4BC06_9FIRM</name>
<comment type="caution">
    <text evidence="5">Lacks conserved residue(s) required for the propagation of feature annotation.</text>
</comment>
<dbReference type="GO" id="GO:0005524">
    <property type="term" value="F:ATP binding"/>
    <property type="evidence" value="ECO:0007669"/>
    <property type="project" value="UniProtKB-UniRule"/>
</dbReference>
<feature type="domain" description="Phosphagen kinase C-terminal" evidence="7">
    <location>
        <begin position="16"/>
        <end position="247"/>
    </location>
</feature>
<dbReference type="RefSeq" id="WP_283231122.1">
    <property type="nucleotide sequence ID" value="NZ_JASGBQ010000016.1"/>
</dbReference>
<keyword evidence="3 5" id="KW-0418">Kinase</keyword>
<evidence type="ECO:0000256" key="4">
    <source>
        <dbReference type="ARBA" id="ARBA00022840"/>
    </source>
</evidence>
<dbReference type="InterPro" id="IPR023660">
    <property type="entry name" value="Arg_Kinase"/>
</dbReference>
<comment type="caution">
    <text evidence="8">The sequence shown here is derived from an EMBL/GenBank/DDBJ whole genome shotgun (WGS) entry which is preliminary data.</text>
</comment>
<reference evidence="8 9" key="1">
    <citation type="submission" date="2023-05" db="EMBL/GenBank/DDBJ databases">
        <title>[ruminococcus] sp. nov., isolated from a pig farm feces dump.</title>
        <authorList>
            <person name="Chang Y.-H."/>
        </authorList>
    </citation>
    <scope>NUCLEOTIDE SEQUENCE [LARGE SCALE GENOMIC DNA]</scope>
    <source>
        <strain evidence="8 9">YH-rum2234</strain>
    </source>
</reference>
<feature type="binding site" evidence="5">
    <location>
        <position position="118"/>
    </location>
    <ligand>
        <name>ATP</name>
        <dbReference type="ChEBI" id="CHEBI:30616"/>
    </ligand>
</feature>
<keyword evidence="6" id="KW-0175">Coiled coil</keyword>
<dbReference type="Gene3D" id="3.30.590.10">
    <property type="entry name" value="Glutamine synthetase/guanido kinase, catalytic domain"/>
    <property type="match status" value="1"/>
</dbReference>
<protein>
    <submittedName>
        <fullName evidence="8">ATP--guanido phosphotransferase</fullName>
    </submittedName>
</protein>
<dbReference type="GO" id="GO:0046314">
    <property type="term" value="P:phosphocreatine biosynthetic process"/>
    <property type="evidence" value="ECO:0007669"/>
    <property type="project" value="InterPro"/>
</dbReference>
<dbReference type="Pfam" id="PF00217">
    <property type="entry name" value="ATP-gua_Ptrans"/>
    <property type="match status" value="1"/>
</dbReference>
<evidence type="ECO:0000256" key="5">
    <source>
        <dbReference type="PROSITE-ProRule" id="PRU00843"/>
    </source>
</evidence>
<feature type="binding site" evidence="5">
    <location>
        <begin position="19"/>
        <end position="23"/>
    </location>
    <ligand>
        <name>ATP</name>
        <dbReference type="ChEBI" id="CHEBI:30616"/>
    </ligand>
</feature>
<dbReference type="Proteomes" id="UP001300383">
    <property type="component" value="Unassembled WGS sequence"/>
</dbReference>
<dbReference type="InterPro" id="IPR000749">
    <property type="entry name" value="ATP-guanido_PTrfase"/>
</dbReference>
<gene>
    <name evidence="8" type="ORF">QJ036_09360</name>
</gene>
<evidence type="ECO:0000259" key="7">
    <source>
        <dbReference type="PROSITE" id="PS51510"/>
    </source>
</evidence>
<dbReference type="InterPro" id="IPR022414">
    <property type="entry name" value="ATP-guanido_PTrfase_cat"/>
</dbReference>
<accession>A0AAP4BC06</accession>
<dbReference type="SUPFAM" id="SSF55931">
    <property type="entry name" value="Glutamine synthetase/guanido kinase"/>
    <property type="match status" value="1"/>
</dbReference>
<keyword evidence="4 5" id="KW-0067">ATP-binding</keyword>
<comment type="similarity">
    <text evidence="5">Belongs to the ATP:guanido phosphotransferase family.</text>
</comment>
<dbReference type="CDD" id="cd07930">
    <property type="entry name" value="bacterial_phosphagen_kinase"/>
    <property type="match status" value="1"/>
</dbReference>
<feature type="binding site" evidence="5">
    <location>
        <begin position="200"/>
        <end position="205"/>
    </location>
    <ligand>
        <name>ATP</name>
        <dbReference type="ChEBI" id="CHEBI:30616"/>
    </ligand>
</feature>
<keyword evidence="2 5" id="KW-0547">Nucleotide-binding</keyword>
<dbReference type="PANTHER" id="PTHR11547:SF38">
    <property type="entry name" value="ARGININE KINASE 1-RELATED"/>
    <property type="match status" value="1"/>
</dbReference>
<organism evidence="8 9">
    <name type="scientific">Fusibacillus kribbianus</name>
    <dbReference type="NCBI Taxonomy" id="3044208"/>
    <lineage>
        <taxon>Bacteria</taxon>
        <taxon>Bacillati</taxon>
        <taxon>Bacillota</taxon>
        <taxon>Clostridia</taxon>
        <taxon>Lachnospirales</taxon>
        <taxon>Lachnospiraceae</taxon>
        <taxon>Fusibacillus</taxon>
    </lineage>
</organism>
<dbReference type="AlphaFoldDB" id="A0AAP4BC06"/>
<proteinExistence type="inferred from homology"/>
<dbReference type="InterPro" id="IPR014746">
    <property type="entry name" value="Gln_synth/guanido_kin_cat_dom"/>
</dbReference>
<dbReference type="EMBL" id="JASGBQ010000016">
    <property type="protein sequence ID" value="MDI9242677.1"/>
    <property type="molecule type" value="Genomic_DNA"/>
</dbReference>
<keyword evidence="1 5" id="KW-0808">Transferase</keyword>
<feature type="coiled-coil region" evidence="6">
    <location>
        <begin position="233"/>
        <end position="260"/>
    </location>
</feature>
<evidence type="ECO:0000256" key="6">
    <source>
        <dbReference type="SAM" id="Coils"/>
    </source>
</evidence>
<evidence type="ECO:0000256" key="1">
    <source>
        <dbReference type="ARBA" id="ARBA00022679"/>
    </source>
</evidence>
<dbReference type="PROSITE" id="PS51510">
    <property type="entry name" value="PHOSPHAGEN_KINASE_C"/>
    <property type="match status" value="1"/>
</dbReference>